<name>A0A1I4S173_9HYPH</name>
<organism evidence="2 3">
    <name type="scientific">Methylobacterium pseudosasicola</name>
    <dbReference type="NCBI Taxonomy" id="582667"/>
    <lineage>
        <taxon>Bacteria</taxon>
        <taxon>Pseudomonadati</taxon>
        <taxon>Pseudomonadota</taxon>
        <taxon>Alphaproteobacteria</taxon>
        <taxon>Hyphomicrobiales</taxon>
        <taxon>Methylobacteriaceae</taxon>
        <taxon>Methylobacterium</taxon>
    </lineage>
</organism>
<evidence type="ECO:0000313" key="2">
    <source>
        <dbReference type="EMBL" id="SFM57973.1"/>
    </source>
</evidence>
<evidence type="ECO:0008006" key="4">
    <source>
        <dbReference type="Google" id="ProtNLM"/>
    </source>
</evidence>
<evidence type="ECO:0000313" key="3">
    <source>
        <dbReference type="Proteomes" id="UP000199048"/>
    </source>
</evidence>
<feature type="signal peptide" evidence="1">
    <location>
        <begin position="1"/>
        <end position="26"/>
    </location>
</feature>
<protein>
    <recommendedName>
        <fullName evidence="4">Secreted protein</fullName>
    </recommendedName>
</protein>
<keyword evidence="1" id="KW-0732">Signal</keyword>
<dbReference type="AlphaFoldDB" id="A0A1I4S173"/>
<dbReference type="OrthoDB" id="7998243at2"/>
<reference evidence="3" key="1">
    <citation type="submission" date="2016-10" db="EMBL/GenBank/DDBJ databases">
        <authorList>
            <person name="Varghese N."/>
            <person name="Submissions S."/>
        </authorList>
    </citation>
    <scope>NUCLEOTIDE SEQUENCE [LARGE SCALE GENOMIC DNA]</scope>
    <source>
        <strain evidence="3">BL36</strain>
    </source>
</reference>
<gene>
    <name evidence="2" type="ORF">SAMN05192568_10394</name>
</gene>
<dbReference type="Proteomes" id="UP000199048">
    <property type="component" value="Unassembled WGS sequence"/>
</dbReference>
<dbReference type="EMBL" id="FOTK01000039">
    <property type="protein sequence ID" value="SFM57973.1"/>
    <property type="molecule type" value="Genomic_DNA"/>
</dbReference>
<accession>A0A1I4S173</accession>
<feature type="chain" id="PRO_5011487631" description="Secreted protein" evidence="1">
    <location>
        <begin position="27"/>
        <end position="120"/>
    </location>
</feature>
<evidence type="ECO:0000256" key="1">
    <source>
        <dbReference type="SAM" id="SignalP"/>
    </source>
</evidence>
<proteinExistence type="predicted"/>
<dbReference type="STRING" id="582667.SAMN05192568_10394"/>
<sequence>MRVTGRHAIGTALGLALLVAGHAAPAADLDVRGSYETVTRGSLRFFPRSDGIDRRPVYSLRSRAVPVGCTPRRVPVPTNAPDDPSYVGSEYGLSHPSYYGFTPPPGVDDPFGRSLLPYCP</sequence>
<dbReference type="RefSeq" id="WP_092045276.1">
    <property type="nucleotide sequence ID" value="NZ_FOTK01000039.1"/>
</dbReference>
<keyword evidence="3" id="KW-1185">Reference proteome</keyword>